<dbReference type="InterPro" id="IPR012728">
    <property type="entry name" value="Pls/PosA_C"/>
</dbReference>
<dbReference type="PROSITE" id="PS00455">
    <property type="entry name" value="AMP_BINDING"/>
    <property type="match status" value="1"/>
</dbReference>
<keyword evidence="1" id="KW-0596">Phosphopantetheine</keyword>
<dbReference type="GO" id="GO:0017000">
    <property type="term" value="P:antibiotic biosynthetic process"/>
    <property type="evidence" value="ECO:0007669"/>
    <property type="project" value="UniProtKB-ARBA"/>
</dbReference>
<dbReference type="Pfam" id="PF00501">
    <property type="entry name" value="AMP-binding"/>
    <property type="match status" value="1"/>
</dbReference>
<dbReference type="InterPro" id="IPR036736">
    <property type="entry name" value="ACP-like_sf"/>
</dbReference>
<evidence type="ECO:0000256" key="1">
    <source>
        <dbReference type="ARBA" id="ARBA00022450"/>
    </source>
</evidence>
<dbReference type="GO" id="GO:0043041">
    <property type="term" value="P:amino acid activation for nonribosomal peptide biosynthetic process"/>
    <property type="evidence" value="ECO:0007669"/>
    <property type="project" value="TreeGrafter"/>
</dbReference>
<keyword evidence="4" id="KW-0472">Membrane</keyword>
<keyword evidence="4" id="KW-0812">Transmembrane</keyword>
<dbReference type="InterPro" id="IPR020845">
    <property type="entry name" value="AMP-binding_CS"/>
</dbReference>
<feature type="transmembrane region" description="Helical" evidence="4">
    <location>
        <begin position="895"/>
        <end position="917"/>
    </location>
</feature>
<dbReference type="SUPFAM" id="SSF51161">
    <property type="entry name" value="Trimeric LpxA-like enzymes"/>
    <property type="match status" value="3"/>
</dbReference>
<proteinExistence type="predicted"/>
<dbReference type="PROSITE" id="PS50075">
    <property type="entry name" value="CARRIER"/>
    <property type="match status" value="1"/>
</dbReference>
<dbReference type="Gene3D" id="2.160.10.10">
    <property type="entry name" value="Hexapeptide repeat proteins"/>
    <property type="match status" value="3"/>
</dbReference>
<dbReference type="InterPro" id="IPR020806">
    <property type="entry name" value="PKS_PP-bd"/>
</dbReference>
<dbReference type="PANTHER" id="PTHR45527">
    <property type="entry name" value="NONRIBOSOMAL PEPTIDE SYNTHETASE"/>
    <property type="match status" value="1"/>
</dbReference>
<evidence type="ECO:0000313" key="6">
    <source>
        <dbReference type="EMBL" id="SFT15285.1"/>
    </source>
</evidence>
<name>A0A1I6VNH1_9ACTN</name>
<dbReference type="InterPro" id="IPR009081">
    <property type="entry name" value="PP-bd_ACP"/>
</dbReference>
<feature type="transmembrane region" description="Helical" evidence="4">
    <location>
        <begin position="1093"/>
        <end position="1117"/>
    </location>
</feature>
<feature type="region of interest" description="Disordered" evidence="3">
    <location>
        <begin position="508"/>
        <end position="529"/>
    </location>
</feature>
<dbReference type="CDD" id="cd05930">
    <property type="entry name" value="A_NRPS"/>
    <property type="match status" value="1"/>
</dbReference>
<feature type="region of interest" description="Disordered" evidence="3">
    <location>
        <begin position="1291"/>
        <end position="1318"/>
    </location>
</feature>
<dbReference type="Gene3D" id="3.30.300.30">
    <property type="match status" value="1"/>
</dbReference>
<protein>
    <recommendedName>
        <fullName evidence="5">Carrier domain-containing protein</fullName>
    </recommendedName>
</protein>
<dbReference type="SUPFAM" id="SSF56801">
    <property type="entry name" value="Acetyl-CoA synthetase-like"/>
    <property type="match status" value="1"/>
</dbReference>
<evidence type="ECO:0000313" key="7">
    <source>
        <dbReference type="Proteomes" id="UP000198873"/>
    </source>
</evidence>
<dbReference type="SUPFAM" id="SSF47336">
    <property type="entry name" value="ACP-like"/>
    <property type="match status" value="1"/>
</dbReference>
<feature type="transmembrane region" description="Helical" evidence="4">
    <location>
        <begin position="1123"/>
        <end position="1151"/>
    </location>
</feature>
<evidence type="ECO:0000259" key="5">
    <source>
        <dbReference type="PROSITE" id="PS50075"/>
    </source>
</evidence>
<dbReference type="SMART" id="SM00823">
    <property type="entry name" value="PKS_PP"/>
    <property type="match status" value="1"/>
</dbReference>
<dbReference type="Proteomes" id="UP000198873">
    <property type="component" value="Unassembled WGS sequence"/>
</dbReference>
<dbReference type="InterPro" id="IPR045851">
    <property type="entry name" value="AMP-bd_C_sf"/>
</dbReference>
<dbReference type="NCBIfam" id="TIGR02353">
    <property type="entry name" value="NRPS_term_dom"/>
    <property type="match status" value="1"/>
</dbReference>
<dbReference type="GO" id="GO:0044550">
    <property type="term" value="P:secondary metabolite biosynthetic process"/>
    <property type="evidence" value="ECO:0007669"/>
    <property type="project" value="TreeGrafter"/>
</dbReference>
<dbReference type="GO" id="GO:0031177">
    <property type="term" value="F:phosphopantetheine binding"/>
    <property type="evidence" value="ECO:0007669"/>
    <property type="project" value="InterPro"/>
</dbReference>
<keyword evidence="7" id="KW-1185">Reference proteome</keyword>
<gene>
    <name evidence="6" type="ORF">SAMN05444716_10949</name>
</gene>
<feature type="transmembrane region" description="Helical" evidence="4">
    <location>
        <begin position="661"/>
        <end position="682"/>
    </location>
</feature>
<feature type="transmembrane region" description="Helical" evidence="4">
    <location>
        <begin position="865"/>
        <end position="883"/>
    </location>
</feature>
<evidence type="ECO:0000256" key="4">
    <source>
        <dbReference type="SAM" id="Phobius"/>
    </source>
</evidence>
<keyword evidence="4" id="KW-1133">Transmembrane helix</keyword>
<dbReference type="InterPro" id="IPR010071">
    <property type="entry name" value="AA_adenyl_dom"/>
</dbReference>
<dbReference type="Pfam" id="PF00550">
    <property type="entry name" value="PP-binding"/>
    <property type="match status" value="1"/>
</dbReference>
<dbReference type="NCBIfam" id="TIGR01733">
    <property type="entry name" value="AA-adenyl-dom"/>
    <property type="match status" value="1"/>
</dbReference>
<organism evidence="6 7">
    <name type="scientific">Streptomyces harbinensis</name>
    <dbReference type="NCBI Taxonomy" id="1176198"/>
    <lineage>
        <taxon>Bacteria</taxon>
        <taxon>Bacillati</taxon>
        <taxon>Actinomycetota</taxon>
        <taxon>Actinomycetes</taxon>
        <taxon>Kitasatosporales</taxon>
        <taxon>Streptomycetaceae</taxon>
        <taxon>Streptomyces</taxon>
    </lineage>
</organism>
<dbReference type="Gene3D" id="3.40.50.12780">
    <property type="entry name" value="N-terminal domain of ligase-like"/>
    <property type="match status" value="1"/>
</dbReference>
<dbReference type="EMBL" id="FPAB01000009">
    <property type="protein sequence ID" value="SFT15285.1"/>
    <property type="molecule type" value="Genomic_DNA"/>
</dbReference>
<keyword evidence="2" id="KW-0597">Phosphoprotein</keyword>
<dbReference type="GO" id="GO:0005737">
    <property type="term" value="C:cytoplasm"/>
    <property type="evidence" value="ECO:0007669"/>
    <property type="project" value="TreeGrafter"/>
</dbReference>
<sequence length="1318" mass="138220">MSAYISGTNIELFKEDARDRPAPGDPAVYRSAPPAPARTLLDVLRETVTRFPAAIALDDGESPLSYRELDRRVTELAGRLRATGIGAGDRVGVRIASGGAELYVGVLAVLAAGAAYVPVDAEDPDERAELVWREAGVCAVLGAGGRAVPVPGTPPAGRTGPPGPQDDAWIIFTSGSTGKPKGVAVSHRSAAAFADAEAALFVPDAPIGPGDRVLAGLSVGFDASCEEMWLAWRHGAALVPAPRALVRTGAELGPWLAEQRITVVSTVPTLAALWSPRMLAGVRLLIVGGEACPPEVVRRFARDGREVWNTYGPTETTVVACAARLHAGEPVRIGLPLNGWELAVIGPDGLPVPCGESGELVIGGVGLGRYLDRDKDSERFAALPALGWPRAYRSGDLVRATPEGLEFAGRADDQVKIGGRRVELGEIDAALLALPQVTAATSLVRRTPGGLDVLVGYVVPAGGDTERFDRTEALRRLRAVLPAALVPRLAVLPGFPLKASGKVDRAALPWPLPPDPRAAPAGPATRETDPVTRRLLALWSDLLGTDVGPHDDFFDLGGTSLAAARLVSALREHHPRVSVADLYRHPTPAALRTLLTETPAEPDTAAARAPSRTPRTAGWAQLAAQPLLHSVAGLRWVLAIALAGEAFSAAGYPGWLPTLPWWLLIPGFLLLFTLPGKVLLAVTGVRLLRGRRVTAGELPRGGGAHLRLWAAERLVQALNLATLTGTPLAAWYARLLGCRVGRRVDLRVLPPVTGLGTFGDGCAVEPEADLAGWWLDGDVVRVGPVTVGAGARVGARVTLLPGAEVGAGAEVLPGGAVAGRVPAGECWGGSPAVRRTAPAESWPAARPGGARGWALAYALTPALRALLLWVAWVPSLLLAYALPSSGGAAELALRLPALVVLGMVCHALFLTAAVRLAGRALRPGTHPVDSVPGWAAWLTHDLMDTSRRTLFPLYASLFTPVWLRMQGARIGRGVEASTVLALPSLLRVRDTAFLADQVLAAPYELCGGWVRLGVSRVGERAFVGNSGLVGPGRHVADEALIGVLTDAPEQVPAGSSWLGNPALWLRRVAEPHEVARTYAPPPRLRVARAAVELCRVVPLLLAGLLRLGVLAVLLLVWSAGAGWAVLLVCGPLLCAAGLVAGALTTAAKWLLMGRFRPGRHPLWSAFVWRNELYDCFVEVLAVPWLVQPATGTPLLNGWLRSLGARVGRGVWCESHWLPEPDLVRLGEGASVNRGCVLQTHLFHDRVMRLDGVEVAAAGTVGPHSITLPGSAVGAGASVGAGSLVMAAERVPGGGRWQGNPVRPLVSGRPAEQPARTAG</sequence>
<dbReference type="PANTHER" id="PTHR45527:SF1">
    <property type="entry name" value="FATTY ACID SYNTHASE"/>
    <property type="match status" value="1"/>
</dbReference>
<dbReference type="Gene3D" id="1.10.1200.10">
    <property type="entry name" value="ACP-like"/>
    <property type="match status" value="1"/>
</dbReference>
<dbReference type="InterPro" id="IPR011004">
    <property type="entry name" value="Trimer_LpxA-like_sf"/>
</dbReference>
<dbReference type="STRING" id="1176198.SAMN05444716_10949"/>
<evidence type="ECO:0000256" key="2">
    <source>
        <dbReference type="ARBA" id="ARBA00022553"/>
    </source>
</evidence>
<reference evidence="7" key="1">
    <citation type="submission" date="2016-10" db="EMBL/GenBank/DDBJ databases">
        <authorList>
            <person name="Varghese N."/>
            <person name="Submissions S."/>
        </authorList>
    </citation>
    <scope>NUCLEOTIDE SEQUENCE [LARGE SCALE GENOMIC DNA]</scope>
    <source>
        <strain evidence="7">CGMCC 4.7047</strain>
    </source>
</reference>
<dbReference type="InterPro" id="IPR042099">
    <property type="entry name" value="ANL_N_sf"/>
</dbReference>
<dbReference type="InterPro" id="IPR000873">
    <property type="entry name" value="AMP-dep_synth/lig_dom"/>
</dbReference>
<evidence type="ECO:0000256" key="3">
    <source>
        <dbReference type="SAM" id="MobiDB-lite"/>
    </source>
</evidence>
<feature type="domain" description="Carrier" evidence="5">
    <location>
        <begin position="526"/>
        <end position="599"/>
    </location>
</feature>
<accession>A0A1I6VNH1</accession>